<dbReference type="CDD" id="cd00586">
    <property type="entry name" value="4HBT"/>
    <property type="match status" value="1"/>
</dbReference>
<comment type="similarity">
    <text evidence="1">Belongs to the 4-hydroxybenzoyl-CoA thioesterase family.</text>
</comment>
<dbReference type="GO" id="GO:0047617">
    <property type="term" value="F:fatty acyl-CoA hydrolase activity"/>
    <property type="evidence" value="ECO:0007669"/>
    <property type="project" value="TreeGrafter"/>
</dbReference>
<keyword evidence="4" id="KW-1185">Reference proteome</keyword>
<dbReference type="PANTHER" id="PTHR31793">
    <property type="entry name" value="4-HYDROXYBENZOYL-COA THIOESTERASE FAMILY MEMBER"/>
    <property type="match status" value="1"/>
</dbReference>
<dbReference type="SUPFAM" id="SSF54637">
    <property type="entry name" value="Thioesterase/thiol ester dehydrase-isomerase"/>
    <property type="match status" value="1"/>
</dbReference>
<dbReference type="InterPro" id="IPR029069">
    <property type="entry name" value="HotDog_dom_sf"/>
</dbReference>
<accession>A0A7X0MYH9</accession>
<keyword evidence="2 3" id="KW-0378">Hydrolase</keyword>
<comment type="caution">
    <text evidence="3">The sequence shown here is derived from an EMBL/GenBank/DDBJ whole genome shotgun (WGS) entry which is preliminary data.</text>
</comment>
<name>A0A7X0MYH9_9GAMM</name>
<gene>
    <name evidence="3" type="ORF">HNR48_003401</name>
</gene>
<evidence type="ECO:0000313" key="3">
    <source>
        <dbReference type="EMBL" id="MBB6523099.1"/>
    </source>
</evidence>
<proteinExistence type="inferred from homology"/>
<dbReference type="AlphaFoldDB" id="A0A7X0MYH9"/>
<dbReference type="FunCoup" id="A0A7X0MYH9">
    <property type="interactions" value="13"/>
</dbReference>
<dbReference type="InterPro" id="IPR050563">
    <property type="entry name" value="4-hydroxybenzoyl-CoA_TE"/>
</dbReference>
<dbReference type="Proteomes" id="UP000528457">
    <property type="component" value="Unassembled WGS sequence"/>
</dbReference>
<dbReference type="EMBL" id="JACHHT010000003">
    <property type="protein sequence ID" value="MBB6523099.1"/>
    <property type="molecule type" value="Genomic_DNA"/>
</dbReference>
<evidence type="ECO:0000313" key="4">
    <source>
        <dbReference type="Proteomes" id="UP000528457"/>
    </source>
</evidence>
<dbReference type="PANTHER" id="PTHR31793:SF27">
    <property type="entry name" value="NOVEL THIOESTERASE SUPERFAMILY DOMAIN AND SAPOSIN A-TYPE DOMAIN CONTAINING PROTEIN (0610012H03RIK)"/>
    <property type="match status" value="1"/>
</dbReference>
<dbReference type="RefSeq" id="WP_166843820.1">
    <property type="nucleotide sequence ID" value="NZ_JAAONY010000003.1"/>
</dbReference>
<evidence type="ECO:0000256" key="2">
    <source>
        <dbReference type="ARBA" id="ARBA00022801"/>
    </source>
</evidence>
<protein>
    <submittedName>
        <fullName evidence="3">Acyl-CoA thioester hydrolase</fullName>
        <ecNumber evidence="3">3.1.2.-</ecNumber>
    </submittedName>
</protein>
<dbReference type="Pfam" id="PF13279">
    <property type="entry name" value="4HBT_2"/>
    <property type="match status" value="1"/>
</dbReference>
<dbReference type="InParanoid" id="A0A7X0MYH9"/>
<sequence>MLIEHFMPRFCETDALGHINNVSYSAWVEQSRTSLLMNRDVIRFADGFNFVLANVNMDFMAEGYFGQQVSNHSWISELGRSSLSIRTDIFQEQRQLLKARSTLVYFDLQQKKTCPMPDEFRALIENSASYRPD</sequence>
<dbReference type="Gene3D" id="3.10.129.10">
    <property type="entry name" value="Hotdog Thioesterase"/>
    <property type="match status" value="1"/>
</dbReference>
<dbReference type="EC" id="3.1.2.-" evidence="3"/>
<reference evidence="3 4" key="1">
    <citation type="submission" date="2020-08" db="EMBL/GenBank/DDBJ databases">
        <title>Genomic Encyclopedia of Type Strains, Phase IV (KMG-IV): sequencing the most valuable type-strain genomes for metagenomic binning, comparative biology and taxonomic classification.</title>
        <authorList>
            <person name="Goeker M."/>
        </authorList>
    </citation>
    <scope>NUCLEOTIDE SEQUENCE [LARGE SCALE GENOMIC DNA]</scope>
    <source>
        <strain evidence="3 4">DSM 22368</strain>
    </source>
</reference>
<organism evidence="3 4">
    <name type="scientific">Pseudoteredinibacter isoporae</name>
    <dbReference type="NCBI Taxonomy" id="570281"/>
    <lineage>
        <taxon>Bacteria</taxon>
        <taxon>Pseudomonadati</taxon>
        <taxon>Pseudomonadota</taxon>
        <taxon>Gammaproteobacteria</taxon>
        <taxon>Cellvibrionales</taxon>
        <taxon>Cellvibrionaceae</taxon>
        <taxon>Pseudoteredinibacter</taxon>
    </lineage>
</organism>
<evidence type="ECO:0000256" key="1">
    <source>
        <dbReference type="ARBA" id="ARBA00005953"/>
    </source>
</evidence>